<evidence type="ECO:0000313" key="2">
    <source>
        <dbReference type="Proteomes" id="UP000621859"/>
    </source>
</evidence>
<reference evidence="2" key="1">
    <citation type="journal article" date="2019" name="Int. J. Syst. Evol. Microbiol.">
        <title>The Global Catalogue of Microorganisms (GCM) 10K type strain sequencing project: providing services to taxonomists for standard genome sequencing and annotation.</title>
        <authorList>
            <consortium name="The Broad Institute Genomics Platform"/>
            <consortium name="The Broad Institute Genome Sequencing Center for Infectious Disease"/>
            <person name="Wu L."/>
            <person name="Ma J."/>
        </authorList>
    </citation>
    <scope>NUCLEOTIDE SEQUENCE [LARGE SCALE GENOMIC DNA]</scope>
    <source>
        <strain evidence="2">CGMCC 1.8860</strain>
    </source>
</reference>
<gene>
    <name evidence="1" type="ORF">GCM10010971_25690</name>
</gene>
<dbReference type="Proteomes" id="UP000621859">
    <property type="component" value="Unassembled WGS sequence"/>
</dbReference>
<comment type="caution">
    <text evidence="1">The sequence shown here is derived from an EMBL/GenBank/DDBJ whole genome shotgun (WGS) entry which is preliminary data.</text>
</comment>
<sequence length="89" mass="10209">MITLTNFVHFNSRQAGHNRGRFQVLRNQSECMIMTALTTNALPEQKAVKPEAAADQIRLRPSFAQRNPAGFSWLQLDLRQEIQTSPERK</sequence>
<accession>A0ABQ2PMB2</accession>
<proteinExistence type="predicted"/>
<protein>
    <recommendedName>
        <fullName evidence="3">Transposase</fullName>
    </recommendedName>
</protein>
<evidence type="ECO:0000313" key="1">
    <source>
        <dbReference type="EMBL" id="GGP26750.1"/>
    </source>
</evidence>
<keyword evidence="2" id="KW-1185">Reference proteome</keyword>
<name>A0ABQ2PMB2_9NEIS</name>
<organism evidence="1 2">
    <name type="scientific">Silvimonas amylolytica</name>
    <dbReference type="NCBI Taxonomy" id="449663"/>
    <lineage>
        <taxon>Bacteria</taxon>
        <taxon>Pseudomonadati</taxon>
        <taxon>Pseudomonadota</taxon>
        <taxon>Betaproteobacteria</taxon>
        <taxon>Neisseriales</taxon>
        <taxon>Chitinibacteraceae</taxon>
        <taxon>Silvimonas</taxon>
    </lineage>
</organism>
<evidence type="ECO:0008006" key="3">
    <source>
        <dbReference type="Google" id="ProtNLM"/>
    </source>
</evidence>
<dbReference type="EMBL" id="BMLY01000004">
    <property type="protein sequence ID" value="GGP26750.1"/>
    <property type="molecule type" value="Genomic_DNA"/>
</dbReference>